<dbReference type="InterPro" id="IPR001138">
    <property type="entry name" value="Zn2Cys6_DnaBD"/>
</dbReference>
<dbReference type="GO" id="GO:0000981">
    <property type="term" value="F:DNA-binding transcription factor activity, RNA polymerase II-specific"/>
    <property type="evidence" value="ECO:0007669"/>
    <property type="project" value="InterPro"/>
</dbReference>
<dbReference type="PROSITE" id="PS50048">
    <property type="entry name" value="ZN2_CY6_FUNGAL_2"/>
    <property type="match status" value="1"/>
</dbReference>
<dbReference type="Gene3D" id="4.10.240.10">
    <property type="entry name" value="Zn(2)-C6 fungal-type DNA-binding domain"/>
    <property type="match status" value="1"/>
</dbReference>
<proteinExistence type="predicted"/>
<dbReference type="OrthoDB" id="6509908at2759"/>
<keyword evidence="1" id="KW-0805">Transcription regulation</keyword>
<protein>
    <recommendedName>
        <fullName evidence="4">Zn(2)-C6 fungal-type domain-containing protein</fullName>
    </recommendedName>
</protein>
<reference evidence="6" key="2">
    <citation type="submission" date="2015-01" db="EMBL/GenBank/DDBJ databases">
        <title>Evolutionary Origins and Diversification of the Mycorrhizal Mutualists.</title>
        <authorList>
            <consortium name="DOE Joint Genome Institute"/>
            <consortium name="Mycorrhizal Genomics Consortium"/>
            <person name="Kohler A."/>
            <person name="Kuo A."/>
            <person name="Nagy L.G."/>
            <person name="Floudas D."/>
            <person name="Copeland A."/>
            <person name="Barry K.W."/>
            <person name="Cichocki N."/>
            <person name="Veneault-Fourrey C."/>
            <person name="LaButti K."/>
            <person name="Lindquist E.A."/>
            <person name="Lipzen A."/>
            <person name="Lundell T."/>
            <person name="Morin E."/>
            <person name="Murat C."/>
            <person name="Riley R."/>
            <person name="Ohm R."/>
            <person name="Sun H."/>
            <person name="Tunlid A."/>
            <person name="Henrissat B."/>
            <person name="Grigoriev I.V."/>
            <person name="Hibbett D.S."/>
            <person name="Martin F."/>
        </authorList>
    </citation>
    <scope>NUCLEOTIDE SEQUENCE [LARGE SCALE GENOMIC DNA]</scope>
    <source>
        <strain evidence="6">Zn</strain>
    </source>
</reference>
<accession>A0A0C3D1X4</accession>
<organism evidence="5 6">
    <name type="scientific">Oidiodendron maius (strain Zn)</name>
    <dbReference type="NCBI Taxonomy" id="913774"/>
    <lineage>
        <taxon>Eukaryota</taxon>
        <taxon>Fungi</taxon>
        <taxon>Dikarya</taxon>
        <taxon>Ascomycota</taxon>
        <taxon>Pezizomycotina</taxon>
        <taxon>Leotiomycetes</taxon>
        <taxon>Leotiomycetes incertae sedis</taxon>
        <taxon>Myxotrichaceae</taxon>
        <taxon>Oidiodendron</taxon>
    </lineage>
</organism>
<keyword evidence="6" id="KW-1185">Reference proteome</keyword>
<dbReference type="PANTHER" id="PTHR47840:SF1">
    <property type="entry name" value="ZN(II)2CYS6 TRANSCRIPTION FACTOR (EUROFUNG)"/>
    <property type="match status" value="1"/>
</dbReference>
<dbReference type="PANTHER" id="PTHR47840">
    <property type="entry name" value="ZN(II)2CYS6 TRANSCRIPTION FACTOR (EUROFUNG)-RELATED"/>
    <property type="match status" value="1"/>
</dbReference>
<dbReference type="GO" id="GO:0008270">
    <property type="term" value="F:zinc ion binding"/>
    <property type="evidence" value="ECO:0007669"/>
    <property type="project" value="InterPro"/>
</dbReference>
<evidence type="ECO:0000313" key="6">
    <source>
        <dbReference type="Proteomes" id="UP000054321"/>
    </source>
</evidence>
<dbReference type="CDD" id="cd12148">
    <property type="entry name" value="fungal_TF_MHR"/>
    <property type="match status" value="1"/>
</dbReference>
<evidence type="ECO:0000256" key="3">
    <source>
        <dbReference type="ARBA" id="ARBA00023242"/>
    </source>
</evidence>
<dbReference type="Proteomes" id="UP000054321">
    <property type="component" value="Unassembled WGS sequence"/>
</dbReference>
<dbReference type="SUPFAM" id="SSF57701">
    <property type="entry name" value="Zn2/Cys6 DNA-binding domain"/>
    <property type="match status" value="1"/>
</dbReference>
<evidence type="ECO:0000313" key="5">
    <source>
        <dbReference type="EMBL" id="KIN05244.1"/>
    </source>
</evidence>
<reference evidence="5 6" key="1">
    <citation type="submission" date="2014-04" db="EMBL/GenBank/DDBJ databases">
        <authorList>
            <consortium name="DOE Joint Genome Institute"/>
            <person name="Kuo A."/>
            <person name="Martino E."/>
            <person name="Perotto S."/>
            <person name="Kohler A."/>
            <person name="Nagy L.G."/>
            <person name="Floudas D."/>
            <person name="Copeland A."/>
            <person name="Barry K.W."/>
            <person name="Cichocki N."/>
            <person name="Veneault-Fourrey C."/>
            <person name="LaButti K."/>
            <person name="Lindquist E.A."/>
            <person name="Lipzen A."/>
            <person name="Lundell T."/>
            <person name="Morin E."/>
            <person name="Murat C."/>
            <person name="Sun H."/>
            <person name="Tunlid A."/>
            <person name="Henrissat B."/>
            <person name="Grigoriev I.V."/>
            <person name="Hibbett D.S."/>
            <person name="Martin F."/>
            <person name="Nordberg H.P."/>
            <person name="Cantor M.N."/>
            <person name="Hua S.X."/>
        </authorList>
    </citation>
    <scope>NUCLEOTIDE SEQUENCE [LARGE SCALE GENOMIC DNA]</scope>
    <source>
        <strain evidence="5 6">Zn</strain>
    </source>
</reference>
<gene>
    <name evidence="5" type="ORF">OIDMADRAFT_177510</name>
</gene>
<feature type="domain" description="Zn(2)-C6 fungal-type" evidence="4">
    <location>
        <begin position="20"/>
        <end position="50"/>
    </location>
</feature>
<dbReference type="HOGENOM" id="CLU_004804_2_3_1"/>
<evidence type="ECO:0000259" key="4">
    <source>
        <dbReference type="PROSITE" id="PS50048"/>
    </source>
</evidence>
<dbReference type="InParanoid" id="A0A0C3D1X4"/>
<dbReference type="PROSITE" id="PS00463">
    <property type="entry name" value="ZN2_CY6_FUNGAL_1"/>
    <property type="match status" value="1"/>
</dbReference>
<evidence type="ECO:0000256" key="2">
    <source>
        <dbReference type="ARBA" id="ARBA00023163"/>
    </source>
</evidence>
<name>A0A0C3D1X4_OIDMZ</name>
<dbReference type="CDD" id="cd00067">
    <property type="entry name" value="GAL4"/>
    <property type="match status" value="1"/>
</dbReference>
<evidence type="ECO:0000256" key="1">
    <source>
        <dbReference type="ARBA" id="ARBA00023015"/>
    </source>
</evidence>
<dbReference type="EMBL" id="KN832872">
    <property type="protein sequence ID" value="KIN05244.1"/>
    <property type="molecule type" value="Genomic_DNA"/>
</dbReference>
<dbReference type="AlphaFoldDB" id="A0A0C3D1X4"/>
<keyword evidence="2" id="KW-0804">Transcription</keyword>
<dbReference type="InterPro" id="IPR036864">
    <property type="entry name" value="Zn2-C6_fun-type_DNA-bd_sf"/>
</dbReference>
<sequence length="682" mass="77093">MSTLSEVAGSQKRVRKGTHSCVECRRRKRRCIWPSEADKCASCATQGNRCFEQTYRPPSSQKMMTMRQRINQLEEILQQILERKGNIDSALSLDLLELNIADAKKGLRTKLNISAVATAADSSSMSDSSQSTSRPADWTNAPLFGLFDNAVLGHEWEDTLGDVPFKSSRGSLGVMERNTKLLRSLRSLAPSSDAVSLILDESRTPLGILGQIFHDMPGLGTYCLDGSQIDLQHHIVQSFESKDVATVTKVLLCLASCIQQLPANFNLGSAIIPAPLETLQNYYIESAEAFLGPDEGIIGTIDGLECVLAQFRYYLNFGIPRKAWVILRRAIAFAQLLSETHRYPSDSQLKSRKESLCFQIWLVDKCLSLLLGLPYAVHSLPCKIQDISGEDSKTQFFFRLGTIARRVIDRNQQRDNITYADTLKLDLDLQACKNIMPHSWWQFSPDSETPLKEIYEIFTTQCWFYNLTNLIHQPFVLKSFTDSDFNPSTVEALASSRAMISCYQTLRDQNRPVLQVCNLMDFEVFTGAMVIMLCQLGGLRGYEEKEREDDRELIYSLIDTFKRVACDVPDDVPTQALRLVESLWVFHDSNSTADTTFHATIPYFGEFRIKKLNETKFRTKGTDSLIAGLDLRKSTEDMTIERAIDFECVDQLYNSPPWSTAAAEWVNGVDFGFQDGWSWDIR</sequence>
<keyword evidence="3" id="KW-0539">Nucleus</keyword>